<evidence type="ECO:0000313" key="6">
    <source>
        <dbReference type="Proteomes" id="UP001634394"/>
    </source>
</evidence>
<comment type="caution">
    <text evidence="5">The sequence shown here is derived from an EMBL/GenBank/DDBJ whole genome shotgun (WGS) entry which is preliminary data.</text>
</comment>
<evidence type="ECO:0000313" key="5">
    <source>
        <dbReference type="EMBL" id="KAL3843110.1"/>
    </source>
</evidence>
<dbReference type="PANTHER" id="PTHR11849">
    <property type="entry name" value="ETS"/>
    <property type="match status" value="1"/>
</dbReference>
<proteinExistence type="inferred from homology"/>
<dbReference type="PRINTS" id="PR00454">
    <property type="entry name" value="ETSDOMAIN"/>
</dbReference>
<dbReference type="Pfam" id="PF00178">
    <property type="entry name" value="Ets"/>
    <property type="match status" value="1"/>
</dbReference>
<reference evidence="5 6" key="1">
    <citation type="submission" date="2024-11" db="EMBL/GenBank/DDBJ databases">
        <title>Chromosome-level genome assembly of the freshwater bivalve Anodonta woodiana.</title>
        <authorList>
            <person name="Chen X."/>
        </authorList>
    </citation>
    <scope>NUCLEOTIDE SEQUENCE [LARGE SCALE GENOMIC DNA]</scope>
    <source>
        <strain evidence="5">MN2024</strain>
        <tissue evidence="5">Gills</tissue>
    </source>
</reference>
<dbReference type="SUPFAM" id="SSF46785">
    <property type="entry name" value="Winged helix' DNA-binding domain"/>
    <property type="match status" value="1"/>
</dbReference>
<evidence type="ECO:0000256" key="2">
    <source>
        <dbReference type="ARBA" id="ARBA00023125"/>
    </source>
</evidence>
<dbReference type="InterPro" id="IPR036388">
    <property type="entry name" value="WH-like_DNA-bd_sf"/>
</dbReference>
<organism evidence="5 6">
    <name type="scientific">Sinanodonta woodiana</name>
    <name type="common">Chinese pond mussel</name>
    <name type="synonym">Anodonta woodiana</name>
    <dbReference type="NCBI Taxonomy" id="1069815"/>
    <lineage>
        <taxon>Eukaryota</taxon>
        <taxon>Metazoa</taxon>
        <taxon>Spiralia</taxon>
        <taxon>Lophotrochozoa</taxon>
        <taxon>Mollusca</taxon>
        <taxon>Bivalvia</taxon>
        <taxon>Autobranchia</taxon>
        <taxon>Heteroconchia</taxon>
        <taxon>Palaeoheterodonta</taxon>
        <taxon>Unionida</taxon>
        <taxon>Unionoidea</taxon>
        <taxon>Unionidae</taxon>
        <taxon>Unioninae</taxon>
        <taxon>Sinanodonta</taxon>
    </lineage>
</organism>
<protein>
    <recommendedName>
        <fullName evidence="4">ETS domain-containing protein</fullName>
    </recommendedName>
</protein>
<dbReference type="GO" id="GO:0003677">
    <property type="term" value="F:DNA binding"/>
    <property type="evidence" value="ECO:0007669"/>
    <property type="project" value="UniProtKB-KW"/>
</dbReference>
<comment type="similarity">
    <text evidence="1 3">Belongs to the ETS family.</text>
</comment>
<evidence type="ECO:0000256" key="3">
    <source>
        <dbReference type="RuleBase" id="RU004019"/>
    </source>
</evidence>
<dbReference type="Gene3D" id="1.10.10.10">
    <property type="entry name" value="Winged helix-like DNA-binding domain superfamily/Winged helix DNA-binding domain"/>
    <property type="match status" value="1"/>
</dbReference>
<accession>A0ABD3U1H2</accession>
<keyword evidence="2 3" id="KW-0238">DNA-binding</keyword>
<feature type="domain" description="ETS" evidence="4">
    <location>
        <begin position="187"/>
        <end position="269"/>
    </location>
</feature>
<dbReference type="InterPro" id="IPR046328">
    <property type="entry name" value="ETS_fam"/>
</dbReference>
<gene>
    <name evidence="5" type="ORF">ACJMK2_021063</name>
</gene>
<dbReference type="SMART" id="SM00413">
    <property type="entry name" value="ETS"/>
    <property type="match status" value="1"/>
</dbReference>
<dbReference type="GO" id="GO:0005634">
    <property type="term" value="C:nucleus"/>
    <property type="evidence" value="ECO:0007669"/>
    <property type="project" value="UniProtKB-SubCell"/>
</dbReference>
<dbReference type="Proteomes" id="UP001634394">
    <property type="component" value="Unassembled WGS sequence"/>
</dbReference>
<dbReference type="PANTHER" id="PTHR11849:SF190">
    <property type="entry name" value="ETS-DOMAIN PROTEIN"/>
    <property type="match status" value="1"/>
</dbReference>
<dbReference type="EMBL" id="JBJQND010000017">
    <property type="protein sequence ID" value="KAL3843110.1"/>
    <property type="molecule type" value="Genomic_DNA"/>
</dbReference>
<dbReference type="PROSITE" id="PS50061">
    <property type="entry name" value="ETS_DOMAIN_3"/>
    <property type="match status" value="1"/>
</dbReference>
<evidence type="ECO:0000256" key="1">
    <source>
        <dbReference type="ARBA" id="ARBA00005562"/>
    </source>
</evidence>
<dbReference type="AlphaFoldDB" id="A0ABD3U1H2"/>
<dbReference type="InterPro" id="IPR000418">
    <property type="entry name" value="Ets_dom"/>
</dbReference>
<evidence type="ECO:0000259" key="4">
    <source>
        <dbReference type="PROSITE" id="PS50061"/>
    </source>
</evidence>
<sequence length="276" mass="31431">MLNEQLSPFDQFEVVLGDPEFVLQPYVDEDIRNFLIYSTTTMGKKSTGYSLGNEECLFSGHHKELLFDIGGFMYPVDPNTDINIECRGDVSVPHTPQFLPKPARALCATEYGGMCKYEEAVLPGQGSSDEVATLPQYSAQYTNPSVNSTVDLRPTQTCPFTSDCSYFQPNPLSRNRTGKGRQRTRGCRLWEFLRNLLRDPRFNPSYICWENEAEGKFRIVKSKELAKLWGSKKGNDKMTYEKLSRAMRYYYKGKILAPVIGKRLVYSFGPRAELTS</sequence>
<name>A0ABD3U1H2_SINWO</name>
<keyword evidence="3" id="KW-0539">Nucleus</keyword>
<dbReference type="InterPro" id="IPR036390">
    <property type="entry name" value="WH_DNA-bd_sf"/>
</dbReference>
<keyword evidence="6" id="KW-1185">Reference proteome</keyword>
<comment type="subcellular location">
    <subcellularLocation>
        <location evidence="3">Nucleus</location>
    </subcellularLocation>
</comment>